<evidence type="ECO:0000313" key="2">
    <source>
        <dbReference type="EMBL" id="TKS85988.1"/>
    </source>
</evidence>
<proteinExistence type="predicted"/>
<protein>
    <submittedName>
        <fullName evidence="2">Uncharacterized protein</fullName>
    </submittedName>
</protein>
<dbReference type="AlphaFoldDB" id="A0A4U5VDD7"/>
<evidence type="ECO:0000256" key="1">
    <source>
        <dbReference type="SAM" id="MobiDB-lite"/>
    </source>
</evidence>
<reference evidence="2 3" key="1">
    <citation type="submission" date="2019-01" db="EMBL/GenBank/DDBJ databases">
        <title>Genome Assembly of Collichthys lucidus.</title>
        <authorList>
            <person name="Cai M."/>
            <person name="Xiao S."/>
        </authorList>
    </citation>
    <scope>NUCLEOTIDE SEQUENCE [LARGE SCALE GENOMIC DNA]</scope>
    <source>
        <strain evidence="2">JT15FE1705JMU</strain>
        <tissue evidence="2">Muscle</tissue>
    </source>
</reference>
<feature type="region of interest" description="Disordered" evidence="1">
    <location>
        <begin position="26"/>
        <end position="80"/>
    </location>
</feature>
<organism evidence="2 3">
    <name type="scientific">Collichthys lucidus</name>
    <name type="common">Big head croaker</name>
    <name type="synonym">Sciaena lucida</name>
    <dbReference type="NCBI Taxonomy" id="240159"/>
    <lineage>
        <taxon>Eukaryota</taxon>
        <taxon>Metazoa</taxon>
        <taxon>Chordata</taxon>
        <taxon>Craniata</taxon>
        <taxon>Vertebrata</taxon>
        <taxon>Euteleostomi</taxon>
        <taxon>Actinopterygii</taxon>
        <taxon>Neopterygii</taxon>
        <taxon>Teleostei</taxon>
        <taxon>Neoteleostei</taxon>
        <taxon>Acanthomorphata</taxon>
        <taxon>Eupercaria</taxon>
        <taxon>Sciaenidae</taxon>
        <taxon>Collichthys</taxon>
    </lineage>
</organism>
<gene>
    <name evidence="2" type="ORF">D9C73_019354</name>
</gene>
<keyword evidence="3" id="KW-1185">Reference proteome</keyword>
<dbReference type="EMBL" id="CM014094">
    <property type="protein sequence ID" value="TKS85988.1"/>
    <property type="molecule type" value="Genomic_DNA"/>
</dbReference>
<sequence length="144" mass="16279">MFYGIFVKAPLVPECYASREKLSRGVKGGRGGIERAQGRETKDVERNGEQAMGRKRENTGKEIDELGGGRKGEQRKRGIKDTQGVVMLIHSDPWSQCHSQCTWDSGGFMWRRQRGITMQGEVKAAAITATNRRLKMRNYKDVCE</sequence>
<evidence type="ECO:0000313" key="3">
    <source>
        <dbReference type="Proteomes" id="UP000298787"/>
    </source>
</evidence>
<feature type="compositionally biased region" description="Basic and acidic residues" evidence="1">
    <location>
        <begin position="32"/>
        <end position="80"/>
    </location>
</feature>
<accession>A0A4U5VDD7</accession>
<name>A0A4U5VDD7_COLLU</name>
<dbReference type="Proteomes" id="UP000298787">
    <property type="component" value="Chromosome 17"/>
</dbReference>